<dbReference type="OrthoDB" id="293167at2157"/>
<dbReference type="AlphaFoldDB" id="M0IJM8"/>
<evidence type="ECO:0000313" key="3">
    <source>
        <dbReference type="EMBL" id="ELZ96991.1"/>
    </source>
</evidence>
<keyword evidence="1" id="KW-0472">Membrane</keyword>
<dbReference type="PATRIC" id="fig|662479.7.peg.910"/>
<feature type="transmembrane region" description="Helical" evidence="1">
    <location>
        <begin position="171"/>
        <end position="194"/>
    </location>
</feature>
<feature type="transmembrane region" description="Helical" evidence="1">
    <location>
        <begin position="252"/>
        <end position="274"/>
    </location>
</feature>
<proteinExistence type="predicted"/>
<evidence type="ECO:0000259" key="2">
    <source>
        <dbReference type="Pfam" id="PF25231"/>
    </source>
</evidence>
<reference evidence="3 4" key="1">
    <citation type="journal article" date="2014" name="PLoS Genet.">
        <title>Phylogenetically driven sequencing of extremely halophilic archaea reveals strategies for static and dynamic osmo-response.</title>
        <authorList>
            <person name="Becker E.A."/>
            <person name="Seitzer P.M."/>
            <person name="Tritt A."/>
            <person name="Larsen D."/>
            <person name="Krusor M."/>
            <person name="Yao A.I."/>
            <person name="Wu D."/>
            <person name="Madern D."/>
            <person name="Eisen J.A."/>
            <person name="Darling A.E."/>
            <person name="Facciotti M.T."/>
        </authorList>
    </citation>
    <scope>NUCLEOTIDE SEQUENCE [LARGE SCALE GENOMIC DNA]</scope>
    <source>
        <strain evidence="3 4">ATCC BAA-1512</strain>
    </source>
</reference>
<feature type="transmembrane region" description="Helical" evidence="1">
    <location>
        <begin position="125"/>
        <end position="151"/>
    </location>
</feature>
<gene>
    <name evidence="3" type="ORF">C440_04418</name>
</gene>
<dbReference type="Pfam" id="PF25231">
    <property type="entry name" value="DUF7847"/>
    <property type="match status" value="1"/>
</dbReference>
<keyword evidence="4" id="KW-1185">Reference proteome</keyword>
<name>M0IJM8_9EURY</name>
<accession>M0IJM8</accession>
<feature type="transmembrane region" description="Helical" evidence="1">
    <location>
        <begin position="223"/>
        <end position="246"/>
    </location>
</feature>
<sequence length="293" mass="30972">MGLHVRHVIREGLSRGTARSGIILMILFFLTTAVQTTFVWLATSTYLPLGTVATPPAAAGADLPLAGTELPNALAFQASVVASFAGGLVTIPVQVVAHRTLVSDWRTKIPEEYVLYRLGRATLHLLVGSWVVFVLGALIFLLSAGIGIAGAVTVMTVMASDWLVASWPGRALVVVSSLVLLLPTVLFGIGIVFFSQEIAVRDKGVRDALVESWRLTRGHRLRLGVLIVGPLLLHGLLGTVLSLLLTDALSQIVVVAETAVGTVLIQGIMAVAYLEVSGIDPASELTTRRTDAG</sequence>
<dbReference type="STRING" id="662479.C440_04418"/>
<dbReference type="InterPro" id="IPR057169">
    <property type="entry name" value="DUF7847"/>
</dbReference>
<comment type="caution">
    <text evidence="3">The sequence shown here is derived from an EMBL/GenBank/DDBJ whole genome shotgun (WGS) entry which is preliminary data.</text>
</comment>
<keyword evidence="1" id="KW-0812">Transmembrane</keyword>
<keyword evidence="1" id="KW-1133">Transmembrane helix</keyword>
<dbReference type="EMBL" id="AOLN01000006">
    <property type="protein sequence ID" value="ELZ96991.1"/>
    <property type="molecule type" value="Genomic_DNA"/>
</dbReference>
<protein>
    <recommendedName>
        <fullName evidence="2">DUF7847 domain-containing protein</fullName>
    </recommendedName>
</protein>
<organism evidence="3 4">
    <name type="scientific">Haloferax mucosum ATCC BAA-1512</name>
    <dbReference type="NCBI Taxonomy" id="662479"/>
    <lineage>
        <taxon>Archaea</taxon>
        <taxon>Methanobacteriati</taxon>
        <taxon>Methanobacteriota</taxon>
        <taxon>Stenosarchaea group</taxon>
        <taxon>Halobacteria</taxon>
        <taxon>Halobacteriales</taxon>
        <taxon>Haloferacaceae</taxon>
        <taxon>Haloferax</taxon>
    </lineage>
</organism>
<evidence type="ECO:0000313" key="4">
    <source>
        <dbReference type="Proteomes" id="UP000011550"/>
    </source>
</evidence>
<feature type="domain" description="DUF7847" evidence="2">
    <location>
        <begin position="3"/>
        <end position="271"/>
    </location>
</feature>
<feature type="transmembrane region" description="Helical" evidence="1">
    <location>
        <begin position="21"/>
        <end position="42"/>
    </location>
</feature>
<dbReference type="RefSeq" id="WP_008318618.1">
    <property type="nucleotide sequence ID" value="NZ_AOLN01000006.1"/>
</dbReference>
<feature type="transmembrane region" description="Helical" evidence="1">
    <location>
        <begin position="74"/>
        <end position="97"/>
    </location>
</feature>
<dbReference type="Proteomes" id="UP000011550">
    <property type="component" value="Unassembled WGS sequence"/>
</dbReference>
<evidence type="ECO:0000256" key="1">
    <source>
        <dbReference type="SAM" id="Phobius"/>
    </source>
</evidence>